<feature type="signal peptide" evidence="1">
    <location>
        <begin position="1"/>
        <end position="21"/>
    </location>
</feature>
<dbReference type="GeneTree" id="ENSGT00940000161627"/>
<sequence>MLLLVSVVSFLLLGSIPVTEYTTAYSPILLMGDLGHISFTLYIMGKHYPPFFFETESRSITQVGVQWHNLGPLHPPPSGFKQSSHLSLLSSWDYRCTPSCLANFCIFRRDGVSSCWLG</sequence>
<feature type="chain" id="PRO_5023897528" evidence="1">
    <location>
        <begin position="22"/>
        <end position="118"/>
    </location>
</feature>
<dbReference type="PANTHER" id="PTHR46254">
    <property type="entry name" value="PROTEIN GVQW1-RELATED"/>
    <property type="match status" value="1"/>
</dbReference>
<dbReference type="Ensembl" id="ENSMMUT00000080729.1">
    <property type="protein sequence ID" value="ENSMMUP00000077423.1"/>
    <property type="gene ID" value="ENSMMUG00000062047.1"/>
</dbReference>
<protein>
    <submittedName>
        <fullName evidence="2">Uncharacterized protein</fullName>
    </submittedName>
</protein>
<dbReference type="Proteomes" id="UP000006718">
    <property type="component" value="Chromosome 20"/>
</dbReference>
<evidence type="ECO:0000313" key="2">
    <source>
        <dbReference type="Ensembl" id="ENSMMUP00000077423.1"/>
    </source>
</evidence>
<accession>A0A5F8AHN6</accession>
<dbReference type="PANTHER" id="PTHR46254:SF6">
    <property type="entry name" value="HIGH MOBILITY GROUP AT-HOOK 2"/>
    <property type="match status" value="1"/>
</dbReference>
<keyword evidence="1" id="KW-0732">Signal</keyword>
<name>A0A5F8AHN6_MACMU</name>
<evidence type="ECO:0000256" key="1">
    <source>
        <dbReference type="SAM" id="SignalP"/>
    </source>
</evidence>
<dbReference type="VEuPathDB" id="HostDB:ENSMMUG00000062047"/>
<dbReference type="AlphaFoldDB" id="A0A5F8AHN6"/>
<reference evidence="3" key="1">
    <citation type="journal article" date="2007" name="Science">
        <title>Evolutionary and biomedical insights from the rhesus macaque genome.</title>
        <authorList>
            <person name="Gibbs R.A."/>
            <person name="Rogers J."/>
            <person name="Katze M.G."/>
            <person name="Bumgarner R."/>
            <person name="Weinstock G.M."/>
            <person name="Mardis E.R."/>
            <person name="Remington K.A."/>
            <person name="Strausberg R.L."/>
            <person name="Venter J.C."/>
            <person name="Wilson R.K."/>
            <person name="Batzer M.A."/>
            <person name="Bustamante C.D."/>
            <person name="Eichler E.E."/>
            <person name="Hahn M.W."/>
            <person name="Hardison R.C."/>
            <person name="Makova K.D."/>
            <person name="Miller W."/>
            <person name="Milosavljevic A."/>
            <person name="Palermo R.E."/>
            <person name="Siepel A."/>
            <person name="Sikela J.M."/>
            <person name="Attaway T."/>
            <person name="Bell S."/>
            <person name="Bernard K.E."/>
            <person name="Buhay C.J."/>
            <person name="Chandrabose M.N."/>
            <person name="Dao M."/>
            <person name="Davis C."/>
            <person name="Delehaunty K.D."/>
            <person name="Ding Y."/>
            <person name="Dinh H.H."/>
            <person name="Dugan-Rocha S."/>
            <person name="Fulton L.A."/>
            <person name="Gabisi R.A."/>
            <person name="Garner T.T."/>
            <person name="Godfrey J."/>
            <person name="Hawes A.C."/>
            <person name="Hernandez J."/>
            <person name="Hines S."/>
            <person name="Holder M."/>
            <person name="Hume J."/>
            <person name="Jhangiani S.N."/>
            <person name="Joshi V."/>
            <person name="Khan Z.M."/>
            <person name="Kirkness E.F."/>
            <person name="Cree A."/>
            <person name="Fowler R.G."/>
            <person name="Lee S."/>
            <person name="Lewis L.R."/>
            <person name="Li Z."/>
            <person name="Liu Y.-S."/>
            <person name="Moore S.M."/>
            <person name="Muzny D."/>
            <person name="Nazareth L.V."/>
            <person name="Ngo D.N."/>
            <person name="Okwuonu G.O."/>
            <person name="Pai G."/>
            <person name="Parker D."/>
            <person name="Paul H.A."/>
            <person name="Pfannkoch C."/>
            <person name="Pohl C.S."/>
            <person name="Rogers Y.-H.C."/>
            <person name="Ruiz S.J."/>
            <person name="Sabo A."/>
            <person name="Santibanez J."/>
            <person name="Schneider B.W."/>
            <person name="Smith S.M."/>
            <person name="Sodergren E."/>
            <person name="Svatek A.F."/>
            <person name="Utterback T.R."/>
            <person name="Vattathil S."/>
            <person name="Warren W."/>
            <person name="White C.S."/>
            <person name="Chinwalla A.T."/>
            <person name="Feng Y."/>
            <person name="Halpern A.L."/>
            <person name="Hillier L.W."/>
            <person name="Huang X."/>
            <person name="Minx P."/>
            <person name="Nelson J.O."/>
            <person name="Pepin K.H."/>
            <person name="Qin X."/>
            <person name="Sutton G.G."/>
            <person name="Venter E."/>
            <person name="Walenz B.P."/>
            <person name="Wallis J.W."/>
            <person name="Worley K.C."/>
            <person name="Yang S.-P."/>
            <person name="Jones S.M."/>
            <person name="Marra M.A."/>
            <person name="Rocchi M."/>
            <person name="Schein J.E."/>
            <person name="Baertsch R."/>
            <person name="Clarke L."/>
            <person name="Csuros M."/>
            <person name="Glasscock J."/>
            <person name="Harris R.A."/>
            <person name="Havlak P."/>
            <person name="Jackson A.R."/>
            <person name="Jiang H."/>
            <person name="Liu Y."/>
            <person name="Messina D.N."/>
            <person name="Shen Y."/>
            <person name="Song H.X.-Z."/>
            <person name="Wylie T."/>
            <person name="Zhang L."/>
            <person name="Birney E."/>
            <person name="Han K."/>
            <person name="Konkel M.K."/>
            <person name="Lee J."/>
            <person name="Smit A.F.A."/>
            <person name="Ullmer B."/>
            <person name="Wang H."/>
            <person name="Xing J."/>
            <person name="Burhans R."/>
            <person name="Cheng Z."/>
            <person name="Karro J.E."/>
            <person name="Ma J."/>
            <person name="Raney B."/>
            <person name="She X."/>
            <person name="Cox M.J."/>
            <person name="Demuth J.P."/>
            <person name="Dumas L.J."/>
            <person name="Han S.-G."/>
            <person name="Hopkins J."/>
            <person name="Karimpour-Fard A."/>
            <person name="Kim Y.H."/>
            <person name="Pollack J.R."/>
            <person name="Vinar T."/>
            <person name="Addo-Quaye C."/>
            <person name="Degenhardt J."/>
            <person name="Denby A."/>
            <person name="Hubisz M.J."/>
            <person name="Indap A."/>
            <person name="Kosiol C."/>
            <person name="Lahn B.T."/>
            <person name="Lawson H.A."/>
            <person name="Marklein A."/>
            <person name="Nielsen R."/>
            <person name="Vallender E.J."/>
            <person name="Clark A.G."/>
            <person name="Ferguson B."/>
            <person name="Hernandez R.D."/>
            <person name="Hirani K."/>
            <person name="Kehrer-Sawatzki H."/>
            <person name="Kolb J."/>
            <person name="Patil S."/>
            <person name="Pu L.-L."/>
            <person name="Ren Y."/>
            <person name="Smith D.G."/>
            <person name="Wheeler D.A."/>
            <person name="Schenck I."/>
            <person name="Ball E.V."/>
            <person name="Chen R."/>
            <person name="Cooper D.N."/>
            <person name="Giardine B."/>
            <person name="Hsu F."/>
            <person name="Kent W.J."/>
            <person name="Lesk A."/>
            <person name="Nelson D.L."/>
            <person name="O'brien W.E."/>
            <person name="Pruefer K."/>
            <person name="Stenson P.D."/>
            <person name="Wallace J.C."/>
            <person name="Ke H."/>
            <person name="Liu X.-M."/>
            <person name="Wang P."/>
            <person name="Xiang A.P."/>
            <person name="Yang F."/>
            <person name="Barber G.P."/>
            <person name="Haussler D."/>
            <person name="Karolchik D."/>
            <person name="Kern A.D."/>
            <person name="Kuhn R.M."/>
            <person name="Smith K.E."/>
            <person name="Zwieg A.S."/>
        </authorList>
    </citation>
    <scope>NUCLEOTIDE SEQUENCE [LARGE SCALE GENOMIC DNA]</scope>
    <source>
        <strain evidence="3">17573</strain>
    </source>
</reference>
<reference evidence="2" key="3">
    <citation type="submission" date="2025-08" db="UniProtKB">
        <authorList>
            <consortium name="Ensembl"/>
        </authorList>
    </citation>
    <scope>IDENTIFICATION</scope>
    <source>
        <strain evidence="2">17573</strain>
    </source>
</reference>
<organism evidence="2 3">
    <name type="scientific">Macaca mulatta</name>
    <name type="common">Rhesus macaque</name>
    <dbReference type="NCBI Taxonomy" id="9544"/>
    <lineage>
        <taxon>Eukaryota</taxon>
        <taxon>Metazoa</taxon>
        <taxon>Chordata</taxon>
        <taxon>Craniata</taxon>
        <taxon>Vertebrata</taxon>
        <taxon>Euteleostomi</taxon>
        <taxon>Mammalia</taxon>
        <taxon>Eutheria</taxon>
        <taxon>Euarchontoglires</taxon>
        <taxon>Primates</taxon>
        <taxon>Haplorrhini</taxon>
        <taxon>Catarrhini</taxon>
        <taxon>Cercopithecidae</taxon>
        <taxon>Cercopithecinae</taxon>
        <taxon>Macaca</taxon>
    </lineage>
</organism>
<reference evidence="2" key="2">
    <citation type="submission" date="2019-01" db="EMBL/GenBank/DDBJ databases">
        <authorList>
            <person name="Graves T."/>
            <person name="Eichler E.E."/>
            <person name="Wilson R.K."/>
        </authorList>
    </citation>
    <scope>NUCLEOTIDE SEQUENCE [LARGE SCALE GENOMIC DNA]</scope>
    <source>
        <strain evidence="2">17573</strain>
    </source>
</reference>
<reference evidence="2" key="4">
    <citation type="submission" date="2025-09" db="UniProtKB">
        <authorList>
            <consortium name="Ensembl"/>
        </authorList>
    </citation>
    <scope>IDENTIFICATION</scope>
    <source>
        <strain evidence="2">17573</strain>
    </source>
</reference>
<proteinExistence type="predicted"/>
<evidence type="ECO:0000313" key="3">
    <source>
        <dbReference type="Proteomes" id="UP000006718"/>
    </source>
</evidence>
<dbReference type="InParanoid" id="A0A5F8AHN6"/>
<dbReference type="STRING" id="9544.ENSMMUP00000077423"/>
<dbReference type="Bgee" id="ENSMMUG00000062047">
    <property type="expression patterns" value="Expressed in spleen and 2 other cell types or tissues"/>
</dbReference>
<keyword evidence="3" id="KW-1185">Reference proteome</keyword>